<dbReference type="KEGG" id="nmo:Nmlp_3121"/>
<dbReference type="HOGENOM" id="CLU_2550360_0_0_2"/>
<gene>
    <name evidence="1" type="ordered locus">Nmlp_3121</name>
</gene>
<organism evidence="1 2">
    <name type="scientific">Natronomonas moolapensis (strain DSM 18674 / CECT 7526 / JCM 14361 / 8.8.11)</name>
    <dbReference type="NCBI Taxonomy" id="268739"/>
    <lineage>
        <taxon>Archaea</taxon>
        <taxon>Methanobacteriati</taxon>
        <taxon>Methanobacteriota</taxon>
        <taxon>Stenosarchaea group</taxon>
        <taxon>Halobacteria</taxon>
        <taxon>Halobacteriales</taxon>
        <taxon>Natronomonadaceae</taxon>
        <taxon>Natronomonas</taxon>
    </lineage>
</organism>
<sequence>MFLTVQITHLDVDDTPTCSPPGSPFRKRFAAAGAGTRASGAASRREHGPGVGCRFVRRHSPAVCRNDPIRLPAVTTAFAGRL</sequence>
<keyword evidence="2" id="KW-1185">Reference proteome</keyword>
<proteinExistence type="predicted"/>
<reference evidence="1 2" key="1">
    <citation type="journal article" date="2013" name="Genome Announc.">
        <title>Genome of the haloarchaeon Natronomonas moolapensis, a neutrophilic member of a previously haloalkaliphilic genus.</title>
        <authorList>
            <person name="Dyall-Smith M.L."/>
            <person name="Pfeiffer F."/>
            <person name="Oberwinkler T."/>
            <person name="Klee K."/>
            <person name="Rampp M."/>
            <person name="Palm P."/>
            <person name="Gross K."/>
            <person name="Schuster S.C."/>
            <person name="Oesterhelt D."/>
        </authorList>
    </citation>
    <scope>NUCLEOTIDE SEQUENCE [LARGE SCALE GENOMIC DNA]</scope>
    <source>
        <strain evidence="2">DSM 18674 / JCM 14361 / 8.8.11</strain>
    </source>
</reference>
<accession>M1XSC4</accession>
<evidence type="ECO:0000313" key="2">
    <source>
        <dbReference type="Proteomes" id="UP000011867"/>
    </source>
</evidence>
<dbReference type="AlphaFoldDB" id="M1XSC4"/>
<dbReference type="STRING" id="268739.Nmlp_3121"/>
<evidence type="ECO:0000313" key="1">
    <source>
        <dbReference type="EMBL" id="CCQ37263.1"/>
    </source>
</evidence>
<name>M1XSC4_NATM8</name>
<protein>
    <submittedName>
        <fullName evidence="1">Uncharacterized protein</fullName>
    </submittedName>
</protein>
<dbReference type="Proteomes" id="UP000011867">
    <property type="component" value="Chromosome"/>
</dbReference>
<dbReference type="EMBL" id="HF582854">
    <property type="protein sequence ID" value="CCQ37263.1"/>
    <property type="molecule type" value="Genomic_DNA"/>
</dbReference>